<dbReference type="Gene3D" id="3.40.190.10">
    <property type="entry name" value="Periplasmic binding protein-like II"/>
    <property type="match status" value="2"/>
</dbReference>
<evidence type="ECO:0000313" key="3">
    <source>
        <dbReference type="EMBL" id="OAS23577.1"/>
    </source>
</evidence>
<dbReference type="PANTHER" id="PTHR43649:SF12">
    <property type="entry name" value="DIACETYLCHITOBIOSE BINDING PROTEIN DASA"/>
    <property type="match status" value="1"/>
</dbReference>
<protein>
    <recommendedName>
        <fullName evidence="5">ABC transporter substrate-binding protein</fullName>
    </recommendedName>
</protein>
<sequence length="560" mass="63074">MKVFRKAASVTLVAALALTAAACSSGESKPSTSSTDSGGTANTNTKAEPKEFSVFINRSLPDYPGSTRVGDIIDKETNVKLKREYLVGDLDTKIGVMIASGHYPDLMDGGPSTSKLLSAGAYIPLDELVDKYAPNLKKLYNARWNKLKQPDGKVYFLPGWVPYEEGDKAPLLGTPQTGFWIQKAVLKEFNYPKIKTLDEYFDVIEKYAKKYPEIEGGKTIGFEGIMEGSRKHDLVNPSFFLAGYPNDGAGIANKVDGGFKVDTFQDKDMSKRYYKKLNEINAKKLLDQEMFIMNYDQYIAKLTSGRVLGLHDQRFQIGKAIDILDKEKPERSFVPLPLVYDTSIKEQYTPPLGMSTSAGMGISKDAKDPVAIIKYLDYLAKQDTQNLISWGVKDVDYKVNEKGRFYRTPDMIANFKNPEYKKQWGGDYFLGLPISVGYWADGNAARADNQAELLTTTYNDIDKEIIKAYEISSYNDLFAKPEARKYFPLFDIVLEKGGKAELTKQKIDDLLTSYIPKLVMSNPADYDKVWEEYTGKFKALDTKSYIDELQKSVDFRMKNW</sequence>
<reference evidence="3 4" key="1">
    <citation type="submission" date="2016-05" db="EMBL/GenBank/DDBJ databases">
        <title>Paenibacillus sp. 1ZS3-15 nov., isolated from the rhizosphere soil.</title>
        <authorList>
            <person name="Zhang X.X."/>
            <person name="Zhang J."/>
        </authorList>
    </citation>
    <scope>NUCLEOTIDE SEQUENCE [LARGE SCALE GENOMIC DNA]</scope>
    <source>
        <strain evidence="3 4">1ZS3-15</strain>
    </source>
</reference>
<feature type="region of interest" description="Disordered" evidence="1">
    <location>
        <begin position="25"/>
        <end position="45"/>
    </location>
</feature>
<keyword evidence="2" id="KW-0732">Signal</keyword>
<accession>A0A198AQM5</accession>
<name>A0A198AQM5_9BACL</name>
<evidence type="ECO:0008006" key="5">
    <source>
        <dbReference type="Google" id="ProtNLM"/>
    </source>
</evidence>
<dbReference type="OrthoDB" id="54751at2"/>
<keyword evidence="4" id="KW-1185">Reference proteome</keyword>
<dbReference type="SUPFAM" id="SSF53850">
    <property type="entry name" value="Periplasmic binding protein-like II"/>
    <property type="match status" value="1"/>
</dbReference>
<gene>
    <name evidence="3" type="ORF">A8708_25800</name>
</gene>
<feature type="chain" id="PRO_5038522479" description="ABC transporter substrate-binding protein" evidence="2">
    <location>
        <begin position="23"/>
        <end position="560"/>
    </location>
</feature>
<organism evidence="3 4">
    <name type="scientific">Paenibacillus oryzisoli</name>
    <dbReference type="NCBI Taxonomy" id="1850517"/>
    <lineage>
        <taxon>Bacteria</taxon>
        <taxon>Bacillati</taxon>
        <taxon>Bacillota</taxon>
        <taxon>Bacilli</taxon>
        <taxon>Bacillales</taxon>
        <taxon>Paenibacillaceae</taxon>
        <taxon>Paenibacillus</taxon>
    </lineage>
</organism>
<dbReference type="Proteomes" id="UP000078454">
    <property type="component" value="Unassembled WGS sequence"/>
</dbReference>
<dbReference type="PROSITE" id="PS51257">
    <property type="entry name" value="PROKAR_LIPOPROTEIN"/>
    <property type="match status" value="1"/>
</dbReference>
<evidence type="ECO:0000313" key="4">
    <source>
        <dbReference type="Proteomes" id="UP000078454"/>
    </source>
</evidence>
<dbReference type="STRING" id="1850517.A8708_25800"/>
<comment type="caution">
    <text evidence="3">The sequence shown here is derived from an EMBL/GenBank/DDBJ whole genome shotgun (WGS) entry which is preliminary data.</text>
</comment>
<dbReference type="InterPro" id="IPR050490">
    <property type="entry name" value="Bact_solute-bd_prot1"/>
</dbReference>
<evidence type="ECO:0000256" key="2">
    <source>
        <dbReference type="SAM" id="SignalP"/>
    </source>
</evidence>
<dbReference type="RefSeq" id="WP_068661810.1">
    <property type="nucleotide sequence ID" value="NZ_LYPB01000039.1"/>
</dbReference>
<dbReference type="AlphaFoldDB" id="A0A198AQM5"/>
<feature type="signal peptide" evidence="2">
    <location>
        <begin position="1"/>
        <end position="22"/>
    </location>
</feature>
<evidence type="ECO:0000256" key="1">
    <source>
        <dbReference type="SAM" id="MobiDB-lite"/>
    </source>
</evidence>
<feature type="compositionally biased region" description="Low complexity" evidence="1">
    <location>
        <begin position="25"/>
        <end position="40"/>
    </location>
</feature>
<dbReference type="PANTHER" id="PTHR43649">
    <property type="entry name" value="ARABINOSE-BINDING PROTEIN-RELATED"/>
    <property type="match status" value="1"/>
</dbReference>
<proteinExistence type="predicted"/>
<dbReference type="EMBL" id="LYPB01000039">
    <property type="protein sequence ID" value="OAS23577.1"/>
    <property type="molecule type" value="Genomic_DNA"/>
</dbReference>